<protein>
    <submittedName>
        <fullName evidence="1">TIGR02757 family protein</fullName>
    </submittedName>
</protein>
<dbReference type="RefSeq" id="WP_074645734.1">
    <property type="nucleotide sequence ID" value="NZ_FOFU01000018.1"/>
</dbReference>
<evidence type="ECO:0000313" key="2">
    <source>
        <dbReference type="Proteomes" id="UP000182360"/>
    </source>
</evidence>
<dbReference type="NCBIfam" id="TIGR02757">
    <property type="entry name" value="TIGR02757 family protein"/>
    <property type="match status" value="1"/>
</dbReference>
<accession>A0A1H9JXX0</accession>
<evidence type="ECO:0000313" key="1">
    <source>
        <dbReference type="EMBL" id="SEQ91603.1"/>
    </source>
</evidence>
<keyword evidence="2" id="KW-1185">Reference proteome</keyword>
<dbReference type="EMBL" id="FOFU01000018">
    <property type="protein sequence ID" value="SEQ91603.1"/>
    <property type="molecule type" value="Genomic_DNA"/>
</dbReference>
<gene>
    <name evidence="1" type="ORF">SAMN04487977_1188</name>
</gene>
<organism evidence="1 2">
    <name type="scientific">Treponema bryantii</name>
    <dbReference type="NCBI Taxonomy" id="163"/>
    <lineage>
        <taxon>Bacteria</taxon>
        <taxon>Pseudomonadati</taxon>
        <taxon>Spirochaetota</taxon>
        <taxon>Spirochaetia</taxon>
        <taxon>Spirochaetales</taxon>
        <taxon>Treponemataceae</taxon>
        <taxon>Treponema</taxon>
    </lineage>
</organism>
<dbReference type="OrthoDB" id="9773332at2"/>
<dbReference type="AlphaFoldDB" id="A0A1H9JXX0"/>
<proteinExistence type="predicted"/>
<sequence>MNAELKEKLRKLADKYEVSSFCDADPSQFLRWYEPEAGRGTVADVEAASFIAAMLAFGNRKQFIPKICEVLQTADRSLGSISEWLKTGAHVKDFPNGITKFYRFYSYDDMQIFFGELAEILKRADSLGDFFEVQYTAVHNLSDIIASAFPNSAIVPKGRTSANKRVHMFLRWMVRRNSPVDLGLWKWADPSSLIIPLDTHVMQEAAKLGLIPEKAAASRKTAELLTSALSEVFPGDPCRGDFALFGVGVDK</sequence>
<dbReference type="InterPro" id="IPR014127">
    <property type="entry name" value="CHP02757"/>
</dbReference>
<dbReference type="Pfam" id="PF09674">
    <property type="entry name" value="DUF2400"/>
    <property type="match status" value="1"/>
</dbReference>
<name>A0A1H9JXX0_9SPIR</name>
<reference evidence="1 2" key="1">
    <citation type="submission" date="2016-10" db="EMBL/GenBank/DDBJ databases">
        <authorList>
            <person name="de Groot N.N."/>
        </authorList>
    </citation>
    <scope>NUCLEOTIDE SEQUENCE [LARGE SCALE GENOMIC DNA]</scope>
    <source>
        <strain evidence="1 2">B25</strain>
    </source>
</reference>
<dbReference type="Proteomes" id="UP000182360">
    <property type="component" value="Unassembled WGS sequence"/>
</dbReference>